<gene>
    <name evidence="2" type="ORF">ARAM_006688</name>
</gene>
<dbReference type="Proteomes" id="UP000034291">
    <property type="component" value="Unassembled WGS sequence"/>
</dbReference>
<organism evidence="2 3">
    <name type="scientific">Aspergillus rambellii</name>
    <dbReference type="NCBI Taxonomy" id="308745"/>
    <lineage>
        <taxon>Eukaryota</taxon>
        <taxon>Fungi</taxon>
        <taxon>Dikarya</taxon>
        <taxon>Ascomycota</taxon>
        <taxon>Pezizomycotina</taxon>
        <taxon>Eurotiomycetes</taxon>
        <taxon>Eurotiomycetidae</taxon>
        <taxon>Eurotiales</taxon>
        <taxon>Aspergillaceae</taxon>
        <taxon>Aspergillus</taxon>
        <taxon>Aspergillus subgen. Nidulantes</taxon>
    </lineage>
</organism>
<accession>A0A0F8UXR6</accession>
<name>A0A0F8UXR6_9EURO</name>
<dbReference type="AlphaFoldDB" id="A0A0F8UXR6"/>
<dbReference type="EMBL" id="JZBS01001045">
    <property type="protein sequence ID" value="KKK24298.1"/>
    <property type="molecule type" value="Genomic_DNA"/>
</dbReference>
<dbReference type="OrthoDB" id="3971593at2759"/>
<proteinExistence type="predicted"/>
<comment type="caution">
    <text evidence="2">The sequence shown here is derived from an EMBL/GenBank/DDBJ whole genome shotgun (WGS) entry which is preliminary data.</text>
</comment>
<protein>
    <submittedName>
        <fullName evidence="2">Uncharacterized protein</fullName>
    </submittedName>
</protein>
<dbReference type="STRING" id="308745.A0A0F8UXR6"/>
<reference evidence="2 3" key="1">
    <citation type="submission" date="2015-02" db="EMBL/GenBank/DDBJ databases">
        <title>Draft Genome Sequences of Two Closely-Related Aflatoxigenic Aspergillus Species Obtained from the Cote d'Ivoire.</title>
        <authorList>
            <person name="Moore G.G."/>
            <person name="Beltz S.B."/>
            <person name="Mack B.M."/>
        </authorList>
    </citation>
    <scope>NUCLEOTIDE SEQUENCE [LARGE SCALE GENOMIC DNA]</scope>
    <source>
        <strain evidence="2 3">SRRC1468</strain>
    </source>
</reference>
<feature type="region of interest" description="Disordered" evidence="1">
    <location>
        <begin position="95"/>
        <end position="124"/>
    </location>
</feature>
<evidence type="ECO:0000313" key="3">
    <source>
        <dbReference type="Proteomes" id="UP000034291"/>
    </source>
</evidence>
<keyword evidence="3" id="KW-1185">Reference proteome</keyword>
<evidence type="ECO:0000313" key="2">
    <source>
        <dbReference type="EMBL" id="KKK24298.1"/>
    </source>
</evidence>
<sequence length="292" mass="31502">MSANDARSSVTAKLPASGVVECDWRVSRENPHRDNGTNAIGFERRSAQMNAMQEQITALSAAVHSLRQSSVSATGPAVARSADLSGRFDLARSRLQERGIVEQTEGDVTREPSPLPTPPSCPGRRSVAEALRLCRVYEEEMGNHVPYCGPTGTPAPCAGSQLDRDDINILRLVFACALTAEASGSSELAMSFFEGVREAADNCVWGASKNKEYYATCAGSESLAILYFQIDEEPLAWRTIGIVERLCLVWSMNGKYPGLQNASNHRSIMPPVGQTLIAEGNTGPIGPLWDDT</sequence>
<evidence type="ECO:0000256" key="1">
    <source>
        <dbReference type="SAM" id="MobiDB-lite"/>
    </source>
</evidence>